<dbReference type="NCBIfam" id="TIGR00180">
    <property type="entry name" value="parB_part"/>
    <property type="match status" value="1"/>
</dbReference>
<evidence type="ECO:0000313" key="6">
    <source>
        <dbReference type="Proteomes" id="UP000601990"/>
    </source>
</evidence>
<evidence type="ECO:0000313" key="5">
    <source>
        <dbReference type="EMBL" id="NMF95327.1"/>
    </source>
</evidence>
<sequence>MAGAKDMKSKNTDLLAAMQARTASGGVAKRLPEKPDEARTAPGQLAIFSGQLADAMARAEAAEAELAKLKAEHGSKEALAEAHRKLAEAEAALATALESQPRQTAKLDELHEIPGRRRKLTAQQYAELRENLRHNPLANPVTVRLRPEGGYEIIAGNNRVSLFRELGRDEIDINILDLDDDETDRTAFYSNLLAPSLTDYEKYLGFKGRMEKKKLRQAQVAAEAGVSQPYISSLMAFDELPEEALACIADAPALFGAKAVQQLAQLTKQGKAAKVIEAVQKIVTSELSQIAAVQQAKASDTLKRPTRPEPVTFRQGKTKYCEALRSDKTVRLSFASAEEAEATFALITELIKERASAAKGNKK</sequence>
<dbReference type="SUPFAM" id="SSF110849">
    <property type="entry name" value="ParB/Sulfiredoxin"/>
    <property type="match status" value="1"/>
</dbReference>
<evidence type="ECO:0000256" key="3">
    <source>
        <dbReference type="SAM" id="MobiDB-lite"/>
    </source>
</evidence>
<feature type="compositionally biased region" description="Basic and acidic residues" evidence="3">
    <location>
        <begin position="30"/>
        <end position="39"/>
    </location>
</feature>
<accession>A0ABX1N7U7</accession>
<proteinExistence type="inferred from homology"/>
<dbReference type="EMBL" id="WTVH01000063">
    <property type="protein sequence ID" value="NMF95327.1"/>
    <property type="molecule type" value="Genomic_DNA"/>
</dbReference>
<comment type="similarity">
    <text evidence="1">Belongs to the ParB family.</text>
</comment>
<dbReference type="InterPro" id="IPR036086">
    <property type="entry name" value="ParB/Sulfiredoxin_sf"/>
</dbReference>
<feature type="coiled-coil region" evidence="2">
    <location>
        <begin position="45"/>
        <end position="99"/>
    </location>
</feature>
<comment type="caution">
    <text evidence="5">The sequence shown here is derived from an EMBL/GenBank/DDBJ whole genome shotgun (WGS) entry which is preliminary data.</text>
</comment>
<protein>
    <submittedName>
        <fullName evidence="5">ParB/RepB/Spo0J family partition protein</fullName>
    </submittedName>
</protein>
<gene>
    <name evidence="5" type="ORF">GO608_18650</name>
</gene>
<dbReference type="Gene3D" id="1.10.10.2830">
    <property type="match status" value="1"/>
</dbReference>
<dbReference type="InterPro" id="IPR003115">
    <property type="entry name" value="ParB_N"/>
</dbReference>
<dbReference type="Gene3D" id="3.90.1530.30">
    <property type="match status" value="1"/>
</dbReference>
<evidence type="ECO:0000256" key="2">
    <source>
        <dbReference type="SAM" id="Coils"/>
    </source>
</evidence>
<keyword evidence="2" id="KW-0175">Coiled coil</keyword>
<evidence type="ECO:0000256" key="1">
    <source>
        <dbReference type="ARBA" id="ARBA00006295"/>
    </source>
</evidence>
<dbReference type="RefSeq" id="WP_169200520.1">
    <property type="nucleotide sequence ID" value="NZ_WTVH02000001.1"/>
</dbReference>
<dbReference type="Proteomes" id="UP000601990">
    <property type="component" value="Unassembled WGS sequence"/>
</dbReference>
<dbReference type="InterPro" id="IPR050336">
    <property type="entry name" value="Chromosome_partition/occlusion"/>
</dbReference>
<evidence type="ECO:0000259" key="4">
    <source>
        <dbReference type="SMART" id="SM00470"/>
    </source>
</evidence>
<organism evidence="5 6">
    <name type="scientific">Aromatoleum buckelii</name>
    <dbReference type="NCBI Taxonomy" id="200254"/>
    <lineage>
        <taxon>Bacteria</taxon>
        <taxon>Pseudomonadati</taxon>
        <taxon>Pseudomonadota</taxon>
        <taxon>Betaproteobacteria</taxon>
        <taxon>Rhodocyclales</taxon>
        <taxon>Rhodocyclaceae</taxon>
        <taxon>Aromatoleum</taxon>
    </lineage>
</organism>
<feature type="compositionally biased region" description="Basic and acidic residues" evidence="3">
    <location>
        <begin position="1"/>
        <end position="11"/>
    </location>
</feature>
<dbReference type="InterPro" id="IPR004437">
    <property type="entry name" value="ParB/RepB/Spo0J"/>
</dbReference>
<keyword evidence="6" id="KW-1185">Reference proteome</keyword>
<reference evidence="5" key="1">
    <citation type="submission" date="2019-12" db="EMBL/GenBank/DDBJ databases">
        <title>Comparative genomics gives insights into the taxonomy of the Azoarcus-Aromatoleum group and reveals separate origins of nif in the plant-associated Azoarcus and non-plant-associated Aromatoleum sub-groups.</title>
        <authorList>
            <person name="Lafos M."/>
            <person name="Maluk M."/>
            <person name="Batista M."/>
            <person name="Junghare M."/>
            <person name="Carmona M."/>
            <person name="Faoro H."/>
            <person name="Cruz L.M."/>
            <person name="Battistoni F."/>
            <person name="De Souza E."/>
            <person name="Pedrosa F."/>
            <person name="Chen W.-M."/>
            <person name="Poole P.S."/>
            <person name="Dixon R.A."/>
            <person name="James E.K."/>
        </authorList>
    </citation>
    <scope>NUCLEOTIDE SEQUENCE</scope>
    <source>
        <strain evidence="5">U120</strain>
    </source>
</reference>
<feature type="domain" description="ParB-like N-terminal" evidence="4">
    <location>
        <begin position="103"/>
        <end position="192"/>
    </location>
</feature>
<dbReference type="SMART" id="SM00470">
    <property type="entry name" value="ParB"/>
    <property type="match status" value="1"/>
</dbReference>
<feature type="region of interest" description="Disordered" evidence="3">
    <location>
        <begin position="1"/>
        <end position="40"/>
    </location>
</feature>
<dbReference type="PANTHER" id="PTHR33375:SF1">
    <property type="entry name" value="CHROMOSOME-PARTITIONING PROTEIN PARB-RELATED"/>
    <property type="match status" value="1"/>
</dbReference>
<dbReference type="SUPFAM" id="SSF109709">
    <property type="entry name" value="KorB DNA-binding domain-like"/>
    <property type="match status" value="1"/>
</dbReference>
<dbReference type="Pfam" id="PF02195">
    <property type="entry name" value="ParB_N"/>
    <property type="match status" value="1"/>
</dbReference>
<dbReference type="PANTHER" id="PTHR33375">
    <property type="entry name" value="CHROMOSOME-PARTITIONING PROTEIN PARB-RELATED"/>
    <property type="match status" value="1"/>
</dbReference>
<name>A0ABX1N7U7_9RHOO</name>